<accession>A0A433SIJ4</accession>
<dbReference type="EMBL" id="RQTK01002016">
    <property type="protein sequence ID" value="RUS68780.1"/>
    <property type="molecule type" value="Genomic_DNA"/>
</dbReference>
<organism evidence="1 2">
    <name type="scientific">Elysia chlorotica</name>
    <name type="common">Eastern emerald elysia</name>
    <name type="synonym">Sea slug</name>
    <dbReference type="NCBI Taxonomy" id="188477"/>
    <lineage>
        <taxon>Eukaryota</taxon>
        <taxon>Metazoa</taxon>
        <taxon>Spiralia</taxon>
        <taxon>Lophotrochozoa</taxon>
        <taxon>Mollusca</taxon>
        <taxon>Gastropoda</taxon>
        <taxon>Heterobranchia</taxon>
        <taxon>Euthyneura</taxon>
        <taxon>Panpulmonata</taxon>
        <taxon>Sacoglossa</taxon>
        <taxon>Placobranchoidea</taxon>
        <taxon>Plakobranchidae</taxon>
        <taxon>Elysia</taxon>
    </lineage>
</organism>
<protein>
    <submittedName>
        <fullName evidence="1">Uncharacterized protein</fullName>
    </submittedName>
</protein>
<reference evidence="1 2" key="1">
    <citation type="submission" date="2019-01" db="EMBL/GenBank/DDBJ databases">
        <title>A draft genome assembly of the solar-powered sea slug Elysia chlorotica.</title>
        <authorList>
            <person name="Cai H."/>
            <person name="Li Q."/>
            <person name="Fang X."/>
            <person name="Li J."/>
            <person name="Curtis N.E."/>
            <person name="Altenburger A."/>
            <person name="Shibata T."/>
            <person name="Feng M."/>
            <person name="Maeda T."/>
            <person name="Schwartz J.A."/>
            <person name="Shigenobu S."/>
            <person name="Lundholm N."/>
            <person name="Nishiyama T."/>
            <person name="Yang H."/>
            <person name="Hasebe M."/>
            <person name="Li S."/>
            <person name="Pierce S.K."/>
            <person name="Wang J."/>
        </authorList>
    </citation>
    <scope>NUCLEOTIDE SEQUENCE [LARGE SCALE GENOMIC DNA]</scope>
    <source>
        <strain evidence="1">EC2010</strain>
        <tissue evidence="1">Whole organism of an adult</tissue>
    </source>
</reference>
<proteinExistence type="predicted"/>
<comment type="caution">
    <text evidence="1">The sequence shown here is derived from an EMBL/GenBank/DDBJ whole genome shotgun (WGS) entry which is preliminary data.</text>
</comment>
<gene>
    <name evidence="1" type="ORF">EGW08_023460</name>
</gene>
<dbReference type="AlphaFoldDB" id="A0A433SIJ4"/>
<evidence type="ECO:0000313" key="1">
    <source>
        <dbReference type="EMBL" id="RUS68780.1"/>
    </source>
</evidence>
<sequence>MNISPDKANMVFATRSASYARCEGSCCALVWTNAYTDNIHLSDAVKNRTAATQMPLSASMTAILAPEYNSGGGPLGNIRAKQKDAPVLGKGGGNRRMPVDESYMLTMAHTAISTEYKAKFSKLPREPTKKDVVSQLATMLDNIDKDVQREFHTFKITHCSELEVKRVEMVFTDNCGGMPKRNMDMLSVIYIKSAVLMFLAKICCATNMYLSAFVSNSGSAMAEIMKALGKVRLGQYIDPMNKNNLVVSKVCLAPTKVVDDDTETTVISSTTPRESKPWLKLRWTCTVKRPRK</sequence>
<dbReference type="Proteomes" id="UP000271974">
    <property type="component" value="Unassembled WGS sequence"/>
</dbReference>
<name>A0A433SIJ4_ELYCH</name>
<evidence type="ECO:0000313" key="2">
    <source>
        <dbReference type="Proteomes" id="UP000271974"/>
    </source>
</evidence>
<keyword evidence="2" id="KW-1185">Reference proteome</keyword>